<comment type="caution">
    <text evidence="1">The sequence shown here is derived from an EMBL/GenBank/DDBJ whole genome shotgun (WGS) entry which is preliminary data.</text>
</comment>
<organism evidence="1 2">
    <name type="scientific">Rubus argutus</name>
    <name type="common">Southern blackberry</name>
    <dbReference type="NCBI Taxonomy" id="59490"/>
    <lineage>
        <taxon>Eukaryota</taxon>
        <taxon>Viridiplantae</taxon>
        <taxon>Streptophyta</taxon>
        <taxon>Embryophyta</taxon>
        <taxon>Tracheophyta</taxon>
        <taxon>Spermatophyta</taxon>
        <taxon>Magnoliopsida</taxon>
        <taxon>eudicotyledons</taxon>
        <taxon>Gunneridae</taxon>
        <taxon>Pentapetalae</taxon>
        <taxon>rosids</taxon>
        <taxon>fabids</taxon>
        <taxon>Rosales</taxon>
        <taxon>Rosaceae</taxon>
        <taxon>Rosoideae</taxon>
        <taxon>Rosoideae incertae sedis</taxon>
        <taxon>Rubus</taxon>
    </lineage>
</organism>
<dbReference type="EMBL" id="JBEDUW010000006">
    <property type="protein sequence ID" value="KAK9922559.1"/>
    <property type="molecule type" value="Genomic_DNA"/>
</dbReference>
<dbReference type="Proteomes" id="UP001457282">
    <property type="component" value="Unassembled WGS sequence"/>
</dbReference>
<sequence>MSSRLALPNQSPSTASLASPAQAVIHLLIVDGLPHSSPASPALAPIAPDAATIQLSASLCFDGEKHQIGERRKIKRSRTKEELI</sequence>
<accession>A0AAW1WG88</accession>
<evidence type="ECO:0000313" key="2">
    <source>
        <dbReference type="Proteomes" id="UP001457282"/>
    </source>
</evidence>
<evidence type="ECO:0000313" key="1">
    <source>
        <dbReference type="EMBL" id="KAK9922559.1"/>
    </source>
</evidence>
<keyword evidence="2" id="KW-1185">Reference proteome</keyword>
<reference evidence="1 2" key="1">
    <citation type="journal article" date="2023" name="G3 (Bethesda)">
        <title>A chromosome-length genome assembly and annotation of blackberry (Rubus argutus, cv. 'Hillquist').</title>
        <authorList>
            <person name="Bruna T."/>
            <person name="Aryal R."/>
            <person name="Dudchenko O."/>
            <person name="Sargent D.J."/>
            <person name="Mead D."/>
            <person name="Buti M."/>
            <person name="Cavallini A."/>
            <person name="Hytonen T."/>
            <person name="Andres J."/>
            <person name="Pham M."/>
            <person name="Weisz D."/>
            <person name="Mascagni F."/>
            <person name="Usai G."/>
            <person name="Natali L."/>
            <person name="Bassil N."/>
            <person name="Fernandez G.E."/>
            <person name="Lomsadze A."/>
            <person name="Armour M."/>
            <person name="Olukolu B."/>
            <person name="Poorten T."/>
            <person name="Britton C."/>
            <person name="Davik J."/>
            <person name="Ashrafi H."/>
            <person name="Aiden E.L."/>
            <person name="Borodovsky M."/>
            <person name="Worthington M."/>
        </authorList>
    </citation>
    <scope>NUCLEOTIDE SEQUENCE [LARGE SCALE GENOMIC DNA]</scope>
    <source>
        <strain evidence="1">PI 553951</strain>
    </source>
</reference>
<name>A0AAW1WG88_RUBAR</name>
<protein>
    <submittedName>
        <fullName evidence="1">Uncharacterized protein</fullName>
    </submittedName>
</protein>
<dbReference type="AlphaFoldDB" id="A0AAW1WG88"/>
<proteinExistence type="predicted"/>
<gene>
    <name evidence="1" type="ORF">M0R45_031020</name>
</gene>